<reference evidence="3 4" key="1">
    <citation type="submission" date="2024-04" db="EMBL/GenBank/DDBJ databases">
        <title>Novel species of the genus Ideonella isolated from streams.</title>
        <authorList>
            <person name="Lu H."/>
        </authorList>
    </citation>
    <scope>NUCLEOTIDE SEQUENCE [LARGE SCALE GENOMIC DNA]</scope>
    <source>
        <strain evidence="3 4">DXS22W</strain>
    </source>
</reference>
<accession>A0ABU9CC71</accession>
<name>A0ABU9CC71_9BURK</name>
<comment type="caution">
    <text evidence="3">The sequence shown here is derived from an EMBL/GenBank/DDBJ whole genome shotgun (WGS) entry which is preliminary data.</text>
</comment>
<feature type="transmembrane region" description="Helical" evidence="1">
    <location>
        <begin position="21"/>
        <end position="40"/>
    </location>
</feature>
<dbReference type="EMBL" id="JBBUTH010000001">
    <property type="protein sequence ID" value="MEK8048800.1"/>
    <property type="molecule type" value="Genomic_DNA"/>
</dbReference>
<organism evidence="3 4">
    <name type="scientific">Pseudaquabacterium inlustre</name>
    <dbReference type="NCBI Taxonomy" id="2984192"/>
    <lineage>
        <taxon>Bacteria</taxon>
        <taxon>Pseudomonadati</taxon>
        <taxon>Pseudomonadota</taxon>
        <taxon>Betaproteobacteria</taxon>
        <taxon>Burkholderiales</taxon>
        <taxon>Sphaerotilaceae</taxon>
        <taxon>Pseudaquabacterium</taxon>
    </lineage>
</organism>
<evidence type="ECO:0000256" key="1">
    <source>
        <dbReference type="SAM" id="Phobius"/>
    </source>
</evidence>
<keyword evidence="1" id="KW-1133">Transmembrane helix</keyword>
<dbReference type="RefSeq" id="WP_341408474.1">
    <property type="nucleotide sequence ID" value="NZ_JBBUTH010000001.1"/>
</dbReference>
<feature type="domain" description="Type 4 fimbrial biogenesis protein PilX N-terminal" evidence="2">
    <location>
        <begin position="19"/>
        <end position="69"/>
    </location>
</feature>
<dbReference type="InterPro" id="IPR025746">
    <property type="entry name" value="PilX_N_dom"/>
</dbReference>
<evidence type="ECO:0000313" key="4">
    <source>
        <dbReference type="Proteomes" id="UP001365405"/>
    </source>
</evidence>
<evidence type="ECO:0000259" key="2">
    <source>
        <dbReference type="Pfam" id="PF14341"/>
    </source>
</evidence>
<protein>
    <submittedName>
        <fullName evidence="3">PilX N-terminal domain-containing pilus assembly protein</fullName>
    </submittedName>
</protein>
<keyword evidence="1" id="KW-0472">Membrane</keyword>
<dbReference type="Proteomes" id="UP001365405">
    <property type="component" value="Unassembled WGS sequence"/>
</dbReference>
<dbReference type="Pfam" id="PF14341">
    <property type="entry name" value="PilX_N"/>
    <property type="match status" value="1"/>
</dbReference>
<evidence type="ECO:0000313" key="3">
    <source>
        <dbReference type="EMBL" id="MEK8048800.1"/>
    </source>
</evidence>
<gene>
    <name evidence="3" type="ORF">AACH10_00945</name>
</gene>
<keyword evidence="4" id="KW-1185">Reference proteome</keyword>
<sequence>MSRSEPLTLSLHRRQTPARGLAALTIVMVLFLIMAMVAAYTNRNLVFEQRTSANSYRAERALAAADAGIDWALSMLNSGRIDTRCSLDADGGSSYRARYLTTDTEGRISVATGTGGVTLYSGCTNVDGALSCGCPTADSPTVSVSNSADPPGNAFRVSYFVPGGAARAGAIALNVQGCGTPGVSDANCVSASTDPQVDGRARVVVTLGMVRALPTPPVAALTAANMISAAGVELQIGNQDNLTGATVHTGAAGPTDAASTSRYVVPAGGGGNGWLVNDGALFQKRLQNLADGATASDGMFTATFGMDGPNYRRQQGVVRKTCTAACGIGDLDYMLKLFPGRTLWFDGDLSIDGSTTAAAGSIGTVAQPALVIVTGTLGVQRDNPMVGLFYASAVNWSAAGASLRGALISASDFTATSRATISYDADVINAIVTSYGTFVRAPGSWNRTTF</sequence>
<proteinExistence type="predicted"/>
<keyword evidence="1" id="KW-0812">Transmembrane</keyword>